<name>A0A9W8IKZ9_9FUNG</name>
<reference evidence="2" key="1">
    <citation type="submission" date="2022-07" db="EMBL/GenBank/DDBJ databases">
        <title>Phylogenomic reconstructions and comparative analyses of Kickxellomycotina fungi.</title>
        <authorList>
            <person name="Reynolds N.K."/>
            <person name="Stajich J.E."/>
            <person name="Barry K."/>
            <person name="Grigoriev I.V."/>
            <person name="Crous P."/>
            <person name="Smith M.E."/>
        </authorList>
    </citation>
    <scope>NUCLEOTIDE SEQUENCE</scope>
    <source>
        <strain evidence="2">RSA 476</strain>
    </source>
</reference>
<accession>A0A9W8IKZ9</accession>
<dbReference type="Proteomes" id="UP001140074">
    <property type="component" value="Unassembled WGS sequence"/>
</dbReference>
<proteinExistence type="predicted"/>
<sequence>MGIPTCIIDNGNLRDYDKVKDNDGEGDANFGQMSIIASNDLLANSTYNLLMENFTSKLECYYEIRANDNPEADCNLEMARNGKHSAESQTGFQVGAGDLEGLVFISGPCSGLPNRCSRRRIPNGVVYRPEVEVRDGSERLYSKYNLALFEVLDKEPSGATLGVEEHDEGPAAAVLRRRRRRQQQSNEGSAEQRVAKTAASKREAADEVEDTSDEHYRKLHRKPEYMERRIRNREIELYQYAQWQEGQRMGSERWRQLNGSHQHLAIHQQLGHVGGGSEAGGSDATGATQPQSQCASPLPPSAKPNTNNRVADAGATKVEEADLGDGTAMINETLRRLDDMRTSDTTTRKRFKSGMRNELKALLDSSGYQDARARSVVTNNNNEDNTGSGNDASRAVAKESPSPPPPPAAAVVASASNAVSNTSIVSADVAAASGEPVQQQQQQPLSEAERRVAHLGGTILEQLLIQAARLPPLAEEEASDDGEESEDEASDKASDEEDEASEEASDEANDSESQSGNGSGSDDSQEGDADNASESPEAEDEEDAGDSCCCPREFELPQRLFGHMTKQREQQRL</sequence>
<dbReference type="AlphaFoldDB" id="A0A9W8IKZ9"/>
<gene>
    <name evidence="2" type="ORF">GGH94_001409</name>
</gene>
<evidence type="ECO:0000313" key="3">
    <source>
        <dbReference type="Proteomes" id="UP001140074"/>
    </source>
</evidence>
<feature type="region of interest" description="Disordered" evidence="1">
    <location>
        <begin position="177"/>
        <end position="220"/>
    </location>
</feature>
<feature type="compositionally biased region" description="Acidic residues" evidence="1">
    <location>
        <begin position="523"/>
        <end position="545"/>
    </location>
</feature>
<comment type="caution">
    <text evidence="2">The sequence shown here is derived from an EMBL/GenBank/DDBJ whole genome shotgun (WGS) entry which is preliminary data.</text>
</comment>
<keyword evidence="3" id="KW-1185">Reference proteome</keyword>
<feature type="region of interest" description="Disordered" evidence="1">
    <location>
        <begin position="473"/>
        <end position="551"/>
    </location>
</feature>
<dbReference type="EMBL" id="JANBUY010000034">
    <property type="protein sequence ID" value="KAJ2866602.1"/>
    <property type="molecule type" value="Genomic_DNA"/>
</dbReference>
<protein>
    <submittedName>
        <fullName evidence="2">Uncharacterized protein</fullName>
    </submittedName>
</protein>
<evidence type="ECO:0000256" key="1">
    <source>
        <dbReference type="SAM" id="MobiDB-lite"/>
    </source>
</evidence>
<feature type="region of interest" description="Disordered" evidence="1">
    <location>
        <begin position="272"/>
        <end position="309"/>
    </location>
</feature>
<feature type="compositionally biased region" description="Low complexity" evidence="1">
    <location>
        <begin position="511"/>
        <end position="522"/>
    </location>
</feature>
<feature type="compositionally biased region" description="Low complexity" evidence="1">
    <location>
        <begin position="377"/>
        <end position="391"/>
    </location>
</feature>
<feature type="compositionally biased region" description="Acidic residues" evidence="1">
    <location>
        <begin position="474"/>
        <end position="510"/>
    </location>
</feature>
<organism evidence="2 3">
    <name type="scientific">Coemansia aciculifera</name>
    <dbReference type="NCBI Taxonomy" id="417176"/>
    <lineage>
        <taxon>Eukaryota</taxon>
        <taxon>Fungi</taxon>
        <taxon>Fungi incertae sedis</taxon>
        <taxon>Zoopagomycota</taxon>
        <taxon>Kickxellomycotina</taxon>
        <taxon>Kickxellomycetes</taxon>
        <taxon>Kickxellales</taxon>
        <taxon>Kickxellaceae</taxon>
        <taxon>Coemansia</taxon>
    </lineage>
</organism>
<feature type="region of interest" description="Disordered" evidence="1">
    <location>
        <begin position="377"/>
        <end position="414"/>
    </location>
</feature>
<evidence type="ECO:0000313" key="2">
    <source>
        <dbReference type="EMBL" id="KAJ2866602.1"/>
    </source>
</evidence>